<gene>
    <name evidence="3" type="ORF">Z955_14245</name>
</gene>
<proteinExistence type="predicted"/>
<comment type="caution">
    <text evidence="3">The sequence shown here is derived from an EMBL/GenBank/DDBJ whole genome shotgun (WGS) entry which is preliminary data.</text>
</comment>
<name>A0A0A0I2R6_CLOBO</name>
<dbReference type="PANTHER" id="PTHR43561:SF3">
    <property type="entry name" value="HYDROXYACYL-COENZYME A DEHYDROGENASE, MITOCHONDRIAL"/>
    <property type="match status" value="1"/>
</dbReference>
<evidence type="ECO:0000259" key="2">
    <source>
        <dbReference type="Pfam" id="PF02737"/>
    </source>
</evidence>
<dbReference type="InterPro" id="IPR052242">
    <property type="entry name" value="Mito_3-hydroxyacyl-CoA_DH"/>
</dbReference>
<feature type="domain" description="3-hydroxyacyl-CoA dehydrogenase NAD binding" evidence="2">
    <location>
        <begin position="1"/>
        <end position="65"/>
    </location>
</feature>
<dbReference type="GO" id="GO:0070403">
    <property type="term" value="F:NAD+ binding"/>
    <property type="evidence" value="ECO:0007669"/>
    <property type="project" value="InterPro"/>
</dbReference>
<dbReference type="PANTHER" id="PTHR43561">
    <property type="match status" value="1"/>
</dbReference>
<accession>A0A0A0I2R6</accession>
<dbReference type="InterPro" id="IPR036291">
    <property type="entry name" value="NAD(P)-bd_dom_sf"/>
</dbReference>
<dbReference type="Proteomes" id="UP000030014">
    <property type="component" value="Unassembled WGS sequence"/>
</dbReference>
<keyword evidence="1" id="KW-0520">NAD</keyword>
<organism evidence="3 4">
    <name type="scientific">Clostridium botulinum C/D str. DC5</name>
    <dbReference type="NCBI Taxonomy" id="1443128"/>
    <lineage>
        <taxon>Bacteria</taxon>
        <taxon>Bacillati</taxon>
        <taxon>Bacillota</taxon>
        <taxon>Clostridia</taxon>
        <taxon>Eubacteriales</taxon>
        <taxon>Clostridiaceae</taxon>
        <taxon>Clostridium</taxon>
    </lineage>
</organism>
<dbReference type="EMBL" id="JDRY01000114">
    <property type="protein sequence ID" value="KGM94938.1"/>
    <property type="molecule type" value="Genomic_DNA"/>
</dbReference>
<dbReference type="GO" id="GO:0003857">
    <property type="term" value="F:(3S)-3-hydroxyacyl-CoA dehydrogenase (NAD+) activity"/>
    <property type="evidence" value="ECO:0007669"/>
    <property type="project" value="TreeGrafter"/>
</dbReference>
<dbReference type="Gene3D" id="3.40.50.720">
    <property type="entry name" value="NAD(P)-binding Rossmann-like Domain"/>
    <property type="match status" value="1"/>
</dbReference>
<dbReference type="GO" id="GO:0006635">
    <property type="term" value="P:fatty acid beta-oxidation"/>
    <property type="evidence" value="ECO:0007669"/>
    <property type="project" value="TreeGrafter"/>
</dbReference>
<reference evidence="3 4" key="1">
    <citation type="submission" date="2014-01" db="EMBL/GenBank/DDBJ databases">
        <title>Plasmidome dynamics in the species complex Clostridium novyi sensu lato converts strains of independent lineages into distinctly different pathogens.</title>
        <authorList>
            <person name="Skarin H."/>
            <person name="Segerman B."/>
        </authorList>
    </citation>
    <scope>NUCLEOTIDE SEQUENCE [LARGE SCALE GENOMIC DNA]</scope>
    <source>
        <strain evidence="3 4">DC5</strain>
    </source>
</reference>
<protein>
    <recommendedName>
        <fullName evidence="2">3-hydroxyacyl-CoA dehydrogenase NAD binding domain-containing protein</fullName>
    </recommendedName>
</protein>
<feature type="non-terminal residue" evidence="3">
    <location>
        <position position="1"/>
    </location>
</feature>
<dbReference type="SUPFAM" id="SSF51735">
    <property type="entry name" value="NAD(P)-binding Rossmann-fold domains"/>
    <property type="match status" value="1"/>
</dbReference>
<evidence type="ECO:0000313" key="3">
    <source>
        <dbReference type="EMBL" id="KGM94938.1"/>
    </source>
</evidence>
<dbReference type="Pfam" id="PF02737">
    <property type="entry name" value="3HCDH_N"/>
    <property type="match status" value="1"/>
</dbReference>
<dbReference type="InterPro" id="IPR006176">
    <property type="entry name" value="3-OHacyl-CoA_DH_NAD-bd"/>
</dbReference>
<dbReference type="AlphaFoldDB" id="A0A0A0I2R6"/>
<evidence type="ECO:0000313" key="4">
    <source>
        <dbReference type="Proteomes" id="UP000030014"/>
    </source>
</evidence>
<sequence length="96" mass="10597">SSLSITEVASATNRPEKVIGMHFFNPAPVMKLIEVIRGMATSKETFDAVKEISTEIGKEPVEVAEAPGFVVNRILIPMINEAYRSYKRNGNIKGNF</sequence>
<evidence type="ECO:0000256" key="1">
    <source>
        <dbReference type="ARBA" id="ARBA00023027"/>
    </source>
</evidence>